<protein>
    <submittedName>
        <fullName evidence="1">Uncharacterized protein</fullName>
    </submittedName>
</protein>
<gene>
    <name evidence="1" type="ORF">ARMGADRAFT_672653</name>
</gene>
<dbReference type="InParanoid" id="A0A2H3CKB8"/>
<dbReference type="Proteomes" id="UP000217790">
    <property type="component" value="Unassembled WGS sequence"/>
</dbReference>
<sequence length="65" mass="7746">MSRPEQCLYCGFRESDIPSLMPPHDRVQGEDVFECLRVPSLREIHSRCRYERSSQRHRSYAKCCL</sequence>
<evidence type="ECO:0000313" key="2">
    <source>
        <dbReference type="Proteomes" id="UP000217790"/>
    </source>
</evidence>
<evidence type="ECO:0000313" key="1">
    <source>
        <dbReference type="EMBL" id="PBK83531.1"/>
    </source>
</evidence>
<name>A0A2H3CKB8_ARMGA</name>
<dbReference type="AlphaFoldDB" id="A0A2H3CKB8"/>
<accession>A0A2H3CKB8</accession>
<dbReference type="EMBL" id="KZ293706">
    <property type="protein sequence ID" value="PBK83531.1"/>
    <property type="molecule type" value="Genomic_DNA"/>
</dbReference>
<keyword evidence="2" id="KW-1185">Reference proteome</keyword>
<organism evidence="1 2">
    <name type="scientific">Armillaria gallica</name>
    <name type="common">Bulbous honey fungus</name>
    <name type="synonym">Armillaria bulbosa</name>
    <dbReference type="NCBI Taxonomy" id="47427"/>
    <lineage>
        <taxon>Eukaryota</taxon>
        <taxon>Fungi</taxon>
        <taxon>Dikarya</taxon>
        <taxon>Basidiomycota</taxon>
        <taxon>Agaricomycotina</taxon>
        <taxon>Agaricomycetes</taxon>
        <taxon>Agaricomycetidae</taxon>
        <taxon>Agaricales</taxon>
        <taxon>Marasmiineae</taxon>
        <taxon>Physalacriaceae</taxon>
        <taxon>Armillaria</taxon>
    </lineage>
</organism>
<proteinExistence type="predicted"/>
<reference evidence="2" key="1">
    <citation type="journal article" date="2017" name="Nat. Ecol. Evol.">
        <title>Genome expansion and lineage-specific genetic innovations in the forest pathogenic fungi Armillaria.</title>
        <authorList>
            <person name="Sipos G."/>
            <person name="Prasanna A.N."/>
            <person name="Walter M.C."/>
            <person name="O'Connor E."/>
            <person name="Balint B."/>
            <person name="Krizsan K."/>
            <person name="Kiss B."/>
            <person name="Hess J."/>
            <person name="Varga T."/>
            <person name="Slot J."/>
            <person name="Riley R."/>
            <person name="Boka B."/>
            <person name="Rigling D."/>
            <person name="Barry K."/>
            <person name="Lee J."/>
            <person name="Mihaltcheva S."/>
            <person name="LaButti K."/>
            <person name="Lipzen A."/>
            <person name="Waldron R."/>
            <person name="Moloney N.M."/>
            <person name="Sperisen C."/>
            <person name="Kredics L."/>
            <person name="Vagvoelgyi C."/>
            <person name="Patrignani A."/>
            <person name="Fitzpatrick D."/>
            <person name="Nagy I."/>
            <person name="Doyle S."/>
            <person name="Anderson J.B."/>
            <person name="Grigoriev I.V."/>
            <person name="Gueldener U."/>
            <person name="Muensterkoetter M."/>
            <person name="Nagy L.G."/>
        </authorList>
    </citation>
    <scope>NUCLEOTIDE SEQUENCE [LARGE SCALE GENOMIC DNA]</scope>
    <source>
        <strain evidence="2">Ar21-2</strain>
    </source>
</reference>